<dbReference type="EMBL" id="KK198763">
    <property type="protein sequence ID" value="KCW46588.1"/>
    <property type="molecule type" value="Genomic_DNA"/>
</dbReference>
<feature type="transmembrane region" description="Helical" evidence="2">
    <location>
        <begin position="60"/>
        <end position="89"/>
    </location>
</feature>
<evidence type="ECO:0000256" key="1">
    <source>
        <dbReference type="SAM" id="MobiDB-lite"/>
    </source>
</evidence>
<proteinExistence type="predicted"/>
<gene>
    <name evidence="3" type="ORF">EUGRSUZ_K00404</name>
</gene>
<feature type="region of interest" description="Disordered" evidence="1">
    <location>
        <begin position="1"/>
        <end position="37"/>
    </location>
</feature>
<dbReference type="Gramene" id="KCW46588">
    <property type="protein sequence ID" value="KCW46588"/>
    <property type="gene ID" value="EUGRSUZ_K00404"/>
</dbReference>
<name>A0A058ZXV2_EUCGR</name>
<dbReference type="InParanoid" id="A0A058ZXV2"/>
<protein>
    <submittedName>
        <fullName evidence="3">Uncharacterized protein</fullName>
    </submittedName>
</protein>
<evidence type="ECO:0000256" key="2">
    <source>
        <dbReference type="SAM" id="Phobius"/>
    </source>
</evidence>
<keyword evidence="2" id="KW-1133">Transmembrane helix</keyword>
<reference evidence="3" key="1">
    <citation type="submission" date="2013-07" db="EMBL/GenBank/DDBJ databases">
        <title>The genome of Eucalyptus grandis.</title>
        <authorList>
            <person name="Schmutz J."/>
            <person name="Hayes R."/>
            <person name="Myburg A."/>
            <person name="Tuskan G."/>
            <person name="Grattapaglia D."/>
            <person name="Rokhsar D.S."/>
        </authorList>
    </citation>
    <scope>NUCLEOTIDE SEQUENCE</scope>
    <source>
        <tissue evidence="3">Leaf extractions</tissue>
    </source>
</reference>
<keyword evidence="2" id="KW-0812">Transmembrane</keyword>
<organism evidence="3">
    <name type="scientific">Eucalyptus grandis</name>
    <name type="common">Flooded gum</name>
    <dbReference type="NCBI Taxonomy" id="71139"/>
    <lineage>
        <taxon>Eukaryota</taxon>
        <taxon>Viridiplantae</taxon>
        <taxon>Streptophyta</taxon>
        <taxon>Embryophyta</taxon>
        <taxon>Tracheophyta</taxon>
        <taxon>Spermatophyta</taxon>
        <taxon>Magnoliopsida</taxon>
        <taxon>eudicotyledons</taxon>
        <taxon>Gunneridae</taxon>
        <taxon>Pentapetalae</taxon>
        <taxon>rosids</taxon>
        <taxon>malvids</taxon>
        <taxon>Myrtales</taxon>
        <taxon>Myrtaceae</taxon>
        <taxon>Myrtoideae</taxon>
        <taxon>Eucalypteae</taxon>
        <taxon>Eucalyptus</taxon>
    </lineage>
</organism>
<keyword evidence="2" id="KW-0472">Membrane</keyword>
<dbReference type="AlphaFoldDB" id="A0A058ZXV2"/>
<accession>A0A058ZXV2</accession>
<evidence type="ECO:0000313" key="3">
    <source>
        <dbReference type="EMBL" id="KCW46588.1"/>
    </source>
</evidence>
<sequence>MRHGFVRPPMCPRLRGSPATIGGKAGEGHRVSAMDSNPHPDLIENRQSSLDLGKGPRTKVLALSLAFFSLITFRLFYFLFCPFIFILFYMDHMILKSTFGYRIRLTFLV</sequence>